<evidence type="ECO:0000256" key="5">
    <source>
        <dbReference type="ARBA" id="ARBA00022485"/>
    </source>
</evidence>
<keyword evidence="8 14" id="KW-0001">2Fe-2S</keyword>
<dbReference type="SMART" id="SM00876">
    <property type="entry name" value="BATS"/>
    <property type="match status" value="1"/>
</dbReference>
<dbReference type="Pfam" id="PF04055">
    <property type="entry name" value="Radical_SAM"/>
    <property type="match status" value="1"/>
</dbReference>
<comment type="subunit">
    <text evidence="3 14">Homodimer.</text>
</comment>
<evidence type="ECO:0000313" key="18">
    <source>
        <dbReference type="Proteomes" id="UP000003643"/>
    </source>
</evidence>
<dbReference type="InterPro" id="IPR002684">
    <property type="entry name" value="Biotin_synth/BioAB"/>
</dbReference>
<evidence type="ECO:0000256" key="13">
    <source>
        <dbReference type="ARBA" id="ARBA00051157"/>
    </source>
</evidence>
<dbReference type="AlphaFoldDB" id="D5RA42"/>
<dbReference type="CDD" id="cd01335">
    <property type="entry name" value="Radical_SAM"/>
    <property type="match status" value="1"/>
</dbReference>
<dbReference type="SFLD" id="SFLDG01060">
    <property type="entry name" value="BATS_domain_containing"/>
    <property type="match status" value="1"/>
</dbReference>
<keyword evidence="7 14" id="KW-0949">S-adenosyl-L-methionine</keyword>
<keyword evidence="10 14" id="KW-0093">Biotin biosynthesis</keyword>
<feature type="binding site" evidence="14 15">
    <location>
        <position position="199"/>
    </location>
    <ligand>
        <name>[2Fe-2S] cluster</name>
        <dbReference type="ChEBI" id="CHEBI:190135"/>
    </ligand>
</feature>
<evidence type="ECO:0000256" key="15">
    <source>
        <dbReference type="PIRSR" id="PIRSR001619-1"/>
    </source>
</evidence>
<dbReference type="SFLD" id="SFLDS00029">
    <property type="entry name" value="Radical_SAM"/>
    <property type="match status" value="1"/>
</dbReference>
<dbReference type="SMART" id="SM00729">
    <property type="entry name" value="Elp3"/>
    <property type="match status" value="1"/>
</dbReference>
<dbReference type="PROSITE" id="PS51918">
    <property type="entry name" value="RADICAL_SAM"/>
    <property type="match status" value="1"/>
</dbReference>
<dbReference type="PIRSF" id="PIRSF001619">
    <property type="entry name" value="Biotin_synth"/>
    <property type="match status" value="1"/>
</dbReference>
<dbReference type="HAMAP" id="MF_01694">
    <property type="entry name" value="BioB"/>
    <property type="match status" value="1"/>
</dbReference>
<dbReference type="InterPro" id="IPR007197">
    <property type="entry name" value="rSAM"/>
</dbReference>
<comment type="caution">
    <text evidence="17">The sequence shown here is derived from an EMBL/GenBank/DDBJ whole genome shotgun (WGS) entry which is preliminary data.</text>
</comment>
<dbReference type="InterPro" id="IPR013785">
    <property type="entry name" value="Aldolase_TIM"/>
</dbReference>
<feature type="binding site" evidence="14 15">
    <location>
        <position position="124"/>
    </location>
    <ligand>
        <name>[4Fe-4S] cluster</name>
        <dbReference type="ChEBI" id="CHEBI:49883"/>
        <note>4Fe-4S-S-AdoMet</note>
    </ligand>
</feature>
<name>D5RA42_FUSN2</name>
<dbReference type="EMBL" id="ADVK01000004">
    <property type="protein sequence ID" value="EFG96347.1"/>
    <property type="molecule type" value="Genomic_DNA"/>
</dbReference>
<dbReference type="GO" id="GO:0009102">
    <property type="term" value="P:biotin biosynthetic process"/>
    <property type="evidence" value="ECO:0007669"/>
    <property type="project" value="UniProtKB-UniRule"/>
</dbReference>
<dbReference type="SFLD" id="SFLDG01278">
    <property type="entry name" value="biotin_synthase_like"/>
    <property type="match status" value="1"/>
</dbReference>
<feature type="binding site" evidence="14 15">
    <location>
        <position position="164"/>
    </location>
    <ligand>
        <name>[2Fe-2S] cluster</name>
        <dbReference type="ChEBI" id="CHEBI:190135"/>
    </ligand>
</feature>
<dbReference type="PANTHER" id="PTHR22976:SF2">
    <property type="entry name" value="BIOTIN SYNTHASE, MITOCHONDRIAL"/>
    <property type="match status" value="1"/>
</dbReference>
<dbReference type="FunFam" id="3.20.20.70:FF:000026">
    <property type="entry name" value="Biotin synthase"/>
    <property type="match status" value="1"/>
</dbReference>
<sequence length="379" mass="42791">MLSYIQVIQILSARKGMRYMLKEKNSAGGGKFNFFNFLKEKDNNQAEPSNVKEFISYLKNKIINEKYEITREEAIFLSQIPNNDMETLNILFNAADQIREVFCGKYFDLCTIINAKSGKCSENCKYCAQSVHFKTGTDVYGLISKELALYEAKRNENEGAHRFSLVTSGRGLNGNEKELDKLVEIYKYIGEHTSKLELCASHGICTKEALQKLVDAGVLTYHHNLESSRRFYPNVCTSHSYDDRINTIKNAKEVGLDVCSGGIFGLGETIEDRIDMALDLRTLEIHSVPINVLTPIPGTPFENNEEVNPFEILKTISIYRFIMPKSFLRYCGGRIKLGEHAKTGLRCGINSALTGNFLTTTGTTIETDKKMIKELGYEI</sequence>
<dbReference type="UniPathway" id="UPA00078">
    <property type="reaction ID" value="UER00162"/>
</dbReference>
<evidence type="ECO:0000256" key="3">
    <source>
        <dbReference type="ARBA" id="ARBA00011738"/>
    </source>
</evidence>
<feature type="binding site" evidence="14 15">
    <location>
        <position position="120"/>
    </location>
    <ligand>
        <name>[4Fe-4S] cluster</name>
        <dbReference type="ChEBI" id="CHEBI:49883"/>
        <note>4Fe-4S-S-AdoMet</note>
    </ligand>
</feature>
<dbReference type="GO" id="GO:0005506">
    <property type="term" value="F:iron ion binding"/>
    <property type="evidence" value="ECO:0007669"/>
    <property type="project" value="UniProtKB-UniRule"/>
</dbReference>
<keyword evidence="12 14" id="KW-0411">Iron-sulfur</keyword>
<proteinExistence type="inferred from homology"/>
<dbReference type="Gene3D" id="3.20.20.70">
    <property type="entry name" value="Aldolase class I"/>
    <property type="match status" value="1"/>
</dbReference>
<dbReference type="GO" id="GO:0051539">
    <property type="term" value="F:4 iron, 4 sulfur cluster binding"/>
    <property type="evidence" value="ECO:0007669"/>
    <property type="project" value="UniProtKB-KW"/>
</dbReference>
<evidence type="ECO:0000256" key="8">
    <source>
        <dbReference type="ARBA" id="ARBA00022714"/>
    </source>
</evidence>
<comment type="similarity">
    <text evidence="2 14">Belongs to the radical SAM superfamily. Biotin synthase family.</text>
</comment>
<evidence type="ECO:0000256" key="9">
    <source>
        <dbReference type="ARBA" id="ARBA00022723"/>
    </source>
</evidence>
<evidence type="ECO:0000256" key="10">
    <source>
        <dbReference type="ARBA" id="ARBA00022756"/>
    </source>
</evidence>
<dbReference type="GO" id="GO:0004076">
    <property type="term" value="F:biotin synthase activity"/>
    <property type="evidence" value="ECO:0007669"/>
    <property type="project" value="UniProtKB-UniRule"/>
</dbReference>
<gene>
    <name evidence="14 17" type="primary">bioB</name>
    <name evidence="17" type="ORF">HMPREF0397_0077</name>
</gene>
<keyword evidence="11 14" id="KW-0408">Iron</keyword>
<accession>D5RA42</accession>
<comment type="cofactor">
    <cofactor evidence="14 15">
        <name>[4Fe-4S] cluster</name>
        <dbReference type="ChEBI" id="CHEBI:49883"/>
    </cofactor>
    <text evidence="14 15">Binds 1 [4Fe-4S] cluster. The cluster is coordinated with 3 cysteines and an exchangeable S-adenosyl-L-methionine.</text>
</comment>
<dbReference type="InterPro" id="IPR058240">
    <property type="entry name" value="rSAM_sf"/>
</dbReference>
<evidence type="ECO:0000259" key="16">
    <source>
        <dbReference type="PROSITE" id="PS51918"/>
    </source>
</evidence>
<reference evidence="17 18" key="1">
    <citation type="submission" date="2010-04" db="EMBL/GenBank/DDBJ databases">
        <authorList>
            <person name="Qin X."/>
            <person name="Bachman B."/>
            <person name="Battles P."/>
            <person name="Bell A."/>
            <person name="Bess C."/>
            <person name="Bickham C."/>
            <person name="Chaboub L."/>
            <person name="Chen D."/>
            <person name="Coyle M."/>
            <person name="Deiros D.R."/>
            <person name="Dinh H."/>
            <person name="Forbes L."/>
            <person name="Fowler G."/>
            <person name="Francisco L."/>
            <person name="Fu Q."/>
            <person name="Gubbala S."/>
            <person name="Hale W."/>
            <person name="Han Y."/>
            <person name="Hemphill L."/>
            <person name="Highlander S.K."/>
            <person name="Hirani K."/>
            <person name="Hogues M."/>
            <person name="Jackson L."/>
            <person name="Jakkamsetti A."/>
            <person name="Javaid M."/>
            <person name="Jiang H."/>
            <person name="Korchina V."/>
            <person name="Kovar C."/>
            <person name="Lara F."/>
            <person name="Lee S."/>
            <person name="Mata R."/>
            <person name="Mathew T."/>
            <person name="Moen C."/>
            <person name="Morales K."/>
            <person name="Munidasa M."/>
            <person name="Nazareth L."/>
            <person name="Ngo R."/>
            <person name="Nguyen L."/>
            <person name="Okwuonu G."/>
            <person name="Ongeri F."/>
            <person name="Patil S."/>
            <person name="Petrosino J."/>
            <person name="Pham C."/>
            <person name="Pham P."/>
            <person name="Pu L.-L."/>
            <person name="Puazo M."/>
            <person name="Raj R."/>
            <person name="Reid J."/>
            <person name="Rouhana J."/>
            <person name="Saada N."/>
            <person name="Shang Y."/>
            <person name="Simmons D."/>
            <person name="Thornton R."/>
            <person name="Warren J."/>
            <person name="Weissenberger G."/>
            <person name="Zhang J."/>
            <person name="Zhang L."/>
            <person name="Zhou C."/>
            <person name="Zhu D."/>
            <person name="Muzny D."/>
            <person name="Worley K."/>
            <person name="Gibbs R."/>
        </authorList>
    </citation>
    <scope>NUCLEOTIDE SEQUENCE [LARGE SCALE GENOMIC DNA]</scope>
    <source>
        <strain evidence="18">ATCC 23726 / VPI 4351</strain>
    </source>
</reference>
<dbReference type="GO" id="GO:0051537">
    <property type="term" value="F:2 iron, 2 sulfur cluster binding"/>
    <property type="evidence" value="ECO:0007669"/>
    <property type="project" value="UniProtKB-KW"/>
</dbReference>
<evidence type="ECO:0000313" key="17">
    <source>
        <dbReference type="EMBL" id="EFG96347.1"/>
    </source>
</evidence>
<evidence type="ECO:0000256" key="1">
    <source>
        <dbReference type="ARBA" id="ARBA00004942"/>
    </source>
</evidence>
<evidence type="ECO:0000256" key="11">
    <source>
        <dbReference type="ARBA" id="ARBA00023004"/>
    </source>
</evidence>
<keyword evidence="9 14" id="KW-0479">Metal-binding</keyword>
<evidence type="ECO:0000256" key="14">
    <source>
        <dbReference type="HAMAP-Rule" id="MF_01694"/>
    </source>
</evidence>
<keyword evidence="6 14" id="KW-0808">Transferase</keyword>
<evidence type="ECO:0000256" key="7">
    <source>
        <dbReference type="ARBA" id="ARBA00022691"/>
    </source>
</evidence>
<evidence type="ECO:0000256" key="6">
    <source>
        <dbReference type="ARBA" id="ARBA00022679"/>
    </source>
</evidence>
<evidence type="ECO:0000256" key="12">
    <source>
        <dbReference type="ARBA" id="ARBA00023014"/>
    </source>
</evidence>
<feature type="binding site" evidence="14 15">
    <location>
        <position position="127"/>
    </location>
    <ligand>
        <name>[4Fe-4S] cluster</name>
        <dbReference type="ChEBI" id="CHEBI:49883"/>
        <note>4Fe-4S-S-AdoMet</note>
    </ligand>
</feature>
<comment type="catalytic activity">
    <reaction evidence="13 14">
        <text>(4R,5S)-dethiobiotin + (sulfur carrier)-SH + 2 reduced [2Fe-2S]-[ferredoxin] + 2 S-adenosyl-L-methionine = (sulfur carrier)-H + biotin + 2 5'-deoxyadenosine + 2 L-methionine + 2 oxidized [2Fe-2S]-[ferredoxin]</text>
        <dbReference type="Rhea" id="RHEA:22060"/>
        <dbReference type="Rhea" id="RHEA-COMP:10000"/>
        <dbReference type="Rhea" id="RHEA-COMP:10001"/>
        <dbReference type="Rhea" id="RHEA-COMP:14737"/>
        <dbReference type="Rhea" id="RHEA-COMP:14739"/>
        <dbReference type="ChEBI" id="CHEBI:17319"/>
        <dbReference type="ChEBI" id="CHEBI:29917"/>
        <dbReference type="ChEBI" id="CHEBI:33737"/>
        <dbReference type="ChEBI" id="CHEBI:33738"/>
        <dbReference type="ChEBI" id="CHEBI:57586"/>
        <dbReference type="ChEBI" id="CHEBI:57844"/>
        <dbReference type="ChEBI" id="CHEBI:59789"/>
        <dbReference type="ChEBI" id="CHEBI:64428"/>
        <dbReference type="ChEBI" id="CHEBI:149473"/>
        <dbReference type="EC" id="2.8.1.6"/>
    </reaction>
</comment>
<dbReference type="EC" id="2.8.1.6" evidence="4 14"/>
<protein>
    <recommendedName>
        <fullName evidence="4 14">Biotin synthase</fullName>
        <ecNumber evidence="4 14">2.8.1.6</ecNumber>
    </recommendedName>
</protein>
<dbReference type="InterPro" id="IPR010722">
    <property type="entry name" value="BATS_dom"/>
</dbReference>
<feature type="binding site" evidence="14 15">
    <location>
        <position position="259"/>
    </location>
    <ligand>
        <name>[2Fe-2S] cluster</name>
        <dbReference type="ChEBI" id="CHEBI:190135"/>
    </ligand>
</feature>
<dbReference type="NCBIfam" id="TIGR00433">
    <property type="entry name" value="bioB"/>
    <property type="match status" value="1"/>
</dbReference>
<comment type="cofactor">
    <cofactor evidence="14">
        <name>[2Fe-2S] cluster</name>
        <dbReference type="ChEBI" id="CHEBI:190135"/>
    </cofactor>
    <text evidence="14">Binds 1 [2Fe-2S] cluster. The cluster is coordinated with 3 cysteines and 1 arginine.</text>
</comment>
<keyword evidence="5 14" id="KW-0004">4Fe-4S</keyword>
<dbReference type="InterPro" id="IPR024177">
    <property type="entry name" value="Biotin_synthase"/>
</dbReference>
<evidence type="ECO:0000256" key="2">
    <source>
        <dbReference type="ARBA" id="ARBA00010765"/>
    </source>
</evidence>
<comment type="cofactor">
    <cofactor evidence="15">
        <name>[2Fe-2S] cluster</name>
        <dbReference type="ChEBI" id="CHEBI:190135"/>
    </cofactor>
    <text evidence="15">Binds 1 [2Fe-2S] cluster. The cluster is coordinated with 3 cysteines and 1 arginine.</text>
</comment>
<organism evidence="17 18">
    <name type="scientific">Fusobacterium nucleatum subsp. nucleatum (strain ATCC 23726 / VPI 4351)</name>
    <dbReference type="NCBI Taxonomy" id="525283"/>
    <lineage>
        <taxon>Bacteria</taxon>
        <taxon>Fusobacteriati</taxon>
        <taxon>Fusobacteriota</taxon>
        <taxon>Fusobacteriia</taxon>
        <taxon>Fusobacteriales</taxon>
        <taxon>Fusobacteriaceae</taxon>
        <taxon>Fusobacterium</taxon>
    </lineage>
</organism>
<dbReference type="InterPro" id="IPR006638">
    <property type="entry name" value="Elp3/MiaA/NifB-like_rSAM"/>
</dbReference>
<feature type="binding site" evidence="14 15">
    <location>
        <position position="329"/>
    </location>
    <ligand>
        <name>[2Fe-2S] cluster</name>
        <dbReference type="ChEBI" id="CHEBI:190135"/>
    </ligand>
</feature>
<evidence type="ECO:0000256" key="4">
    <source>
        <dbReference type="ARBA" id="ARBA00012236"/>
    </source>
</evidence>
<dbReference type="Proteomes" id="UP000003643">
    <property type="component" value="Unassembled WGS sequence"/>
</dbReference>
<dbReference type="PANTHER" id="PTHR22976">
    <property type="entry name" value="BIOTIN SYNTHASE"/>
    <property type="match status" value="1"/>
</dbReference>
<feature type="domain" description="Radical SAM core" evidence="16">
    <location>
        <begin position="102"/>
        <end position="334"/>
    </location>
</feature>
<comment type="pathway">
    <text evidence="1 14">Cofactor biosynthesis; biotin biosynthesis; biotin from 7,8-diaminononanoate: step 2/2.</text>
</comment>
<dbReference type="Pfam" id="PF06968">
    <property type="entry name" value="BATS"/>
    <property type="match status" value="1"/>
</dbReference>
<dbReference type="SUPFAM" id="SSF102114">
    <property type="entry name" value="Radical SAM enzymes"/>
    <property type="match status" value="1"/>
</dbReference>
<comment type="function">
    <text evidence="14">Catalyzes the conversion of dethiobiotin (DTB) to biotin by the insertion of a sulfur atom into dethiobiotin via a radical-based mechanism.</text>
</comment>